<dbReference type="InterPro" id="IPR053185">
    <property type="entry name" value="SET_domain_protein"/>
</dbReference>
<dbReference type="PANTHER" id="PTHR47332">
    <property type="entry name" value="SET DOMAIN-CONTAINING PROTEIN 5"/>
    <property type="match status" value="1"/>
</dbReference>
<dbReference type="PANTHER" id="PTHR47332:SF2">
    <property type="entry name" value="SET-6"/>
    <property type="match status" value="1"/>
</dbReference>
<comment type="caution">
    <text evidence="2">The sequence shown here is derived from an EMBL/GenBank/DDBJ whole genome shotgun (WGS) entry which is preliminary data.</text>
</comment>
<evidence type="ECO:0000259" key="1">
    <source>
        <dbReference type="PROSITE" id="PS50280"/>
    </source>
</evidence>
<sequence length="303" mass="34584">MSSFHADRLCEQRASTLHGQGMFTTQKVSRGTLIFHEKSLASFDDTTDDWPGVWQFYQSLPTAERLAWRSLYNPETAVSKDKMAKEAREYFFTKECGEVLANCLNNCWKDCVTGASFLGIQTSRFNHSCRPNGIWVIIPATGRFEVRATSVIESGQEVLLSYLPLSCMRSARIRELRPFGFECHCSLCSEPDSEEEKNRAAMHNIDQQLWRMDPPGDLNDRILLYAELLRLQTAEECMIWDVLLTATLLQRLYLETEDLDGAASTGTIVQRASDVCHGEDFRMTNEWKNMVVNQLMLPKAKKS</sequence>
<keyword evidence="3" id="KW-1185">Reference proteome</keyword>
<dbReference type="AlphaFoldDB" id="A0AAV9NWS8"/>
<evidence type="ECO:0000313" key="3">
    <source>
        <dbReference type="Proteomes" id="UP001337655"/>
    </source>
</evidence>
<gene>
    <name evidence="2" type="ORF">LTR77_010080</name>
</gene>
<feature type="domain" description="SET" evidence="1">
    <location>
        <begin position="8"/>
        <end position="163"/>
    </location>
</feature>
<organism evidence="2 3">
    <name type="scientific">Saxophila tyrrhenica</name>
    <dbReference type="NCBI Taxonomy" id="1690608"/>
    <lineage>
        <taxon>Eukaryota</taxon>
        <taxon>Fungi</taxon>
        <taxon>Dikarya</taxon>
        <taxon>Ascomycota</taxon>
        <taxon>Pezizomycotina</taxon>
        <taxon>Dothideomycetes</taxon>
        <taxon>Dothideomycetidae</taxon>
        <taxon>Mycosphaerellales</taxon>
        <taxon>Extremaceae</taxon>
        <taxon>Saxophila</taxon>
    </lineage>
</organism>
<protein>
    <recommendedName>
        <fullName evidence="1">SET domain-containing protein</fullName>
    </recommendedName>
</protein>
<dbReference type="PROSITE" id="PS50280">
    <property type="entry name" value="SET"/>
    <property type="match status" value="1"/>
</dbReference>
<evidence type="ECO:0000313" key="2">
    <source>
        <dbReference type="EMBL" id="KAK5164384.1"/>
    </source>
</evidence>
<dbReference type="SUPFAM" id="SSF82199">
    <property type="entry name" value="SET domain"/>
    <property type="match status" value="1"/>
</dbReference>
<dbReference type="CDD" id="cd20071">
    <property type="entry name" value="SET_SMYD"/>
    <property type="match status" value="1"/>
</dbReference>
<dbReference type="GeneID" id="89931410"/>
<dbReference type="Pfam" id="PF00856">
    <property type="entry name" value="SET"/>
    <property type="match status" value="1"/>
</dbReference>
<dbReference type="InterPro" id="IPR001214">
    <property type="entry name" value="SET_dom"/>
</dbReference>
<accession>A0AAV9NWS8</accession>
<dbReference type="Gene3D" id="2.170.270.10">
    <property type="entry name" value="SET domain"/>
    <property type="match status" value="1"/>
</dbReference>
<reference evidence="2 3" key="1">
    <citation type="submission" date="2023-08" db="EMBL/GenBank/DDBJ databases">
        <title>Black Yeasts Isolated from many extreme environments.</title>
        <authorList>
            <person name="Coleine C."/>
            <person name="Stajich J.E."/>
            <person name="Selbmann L."/>
        </authorList>
    </citation>
    <scope>NUCLEOTIDE SEQUENCE [LARGE SCALE GENOMIC DNA]</scope>
    <source>
        <strain evidence="2 3">CCFEE 5935</strain>
    </source>
</reference>
<dbReference type="InterPro" id="IPR046341">
    <property type="entry name" value="SET_dom_sf"/>
</dbReference>
<dbReference type="Proteomes" id="UP001337655">
    <property type="component" value="Unassembled WGS sequence"/>
</dbReference>
<proteinExistence type="predicted"/>
<dbReference type="RefSeq" id="XP_064654677.1">
    <property type="nucleotide sequence ID" value="XM_064807304.1"/>
</dbReference>
<dbReference type="EMBL" id="JAVRRT010000020">
    <property type="protein sequence ID" value="KAK5164384.1"/>
    <property type="molecule type" value="Genomic_DNA"/>
</dbReference>
<name>A0AAV9NWS8_9PEZI</name>